<reference evidence="1" key="1">
    <citation type="submission" date="2015-12" db="EMBL/GenBank/DDBJ databases">
        <title>Gene expression during late stages of embryo sac development: a critical building block for successful pollen-pistil interactions.</title>
        <authorList>
            <person name="Liu Y."/>
            <person name="Joly V."/>
            <person name="Sabar M."/>
            <person name="Matton D.P."/>
        </authorList>
    </citation>
    <scope>NUCLEOTIDE SEQUENCE</scope>
</reference>
<organism evidence="1">
    <name type="scientific">Solanum chacoense</name>
    <name type="common">Chaco potato</name>
    <dbReference type="NCBI Taxonomy" id="4108"/>
    <lineage>
        <taxon>Eukaryota</taxon>
        <taxon>Viridiplantae</taxon>
        <taxon>Streptophyta</taxon>
        <taxon>Embryophyta</taxon>
        <taxon>Tracheophyta</taxon>
        <taxon>Spermatophyta</taxon>
        <taxon>Magnoliopsida</taxon>
        <taxon>eudicotyledons</taxon>
        <taxon>Gunneridae</taxon>
        <taxon>Pentapetalae</taxon>
        <taxon>asterids</taxon>
        <taxon>lamiids</taxon>
        <taxon>Solanales</taxon>
        <taxon>Solanaceae</taxon>
        <taxon>Solanoideae</taxon>
        <taxon>Solaneae</taxon>
        <taxon>Solanum</taxon>
    </lineage>
</organism>
<protein>
    <submittedName>
        <fullName evidence="1">Putative ovule protein</fullName>
    </submittedName>
</protein>
<name>A0A0V0GQF0_SOLCH</name>
<proteinExistence type="predicted"/>
<dbReference type="EMBL" id="GEDG01033674">
    <property type="protein sequence ID" value="JAP10138.1"/>
    <property type="molecule type" value="Transcribed_RNA"/>
</dbReference>
<feature type="non-terminal residue" evidence="1">
    <location>
        <position position="83"/>
    </location>
</feature>
<sequence length="83" mass="9880">MIALKVILQVTPVFLCPKLMNKVRMKSIFLKLAEGYLISYYSDVDNNQNRQVLFGNFIHLILRFTEHSVDRNQLASFWIKKRY</sequence>
<evidence type="ECO:0000313" key="1">
    <source>
        <dbReference type="EMBL" id="JAP10138.1"/>
    </source>
</evidence>
<dbReference type="AlphaFoldDB" id="A0A0V0GQF0"/>
<accession>A0A0V0GQF0</accession>